<accession>A0ACC2K300</accession>
<proteinExistence type="predicted"/>
<sequence length="122" mass="13044">MSPALICSSSSLLLHFLLLFCSQFTAISPVSPAPPRPPASHSTPRAQWPASGKQQLPAAIAFLLLLSPSGQPPNQQPLSYRPPLPPCCSGHFTLPLRLVTPNSPPAAITAAYFPQRPLLQCR</sequence>
<gene>
    <name evidence="1" type="ORF">MRB53_034689</name>
</gene>
<evidence type="ECO:0000313" key="1">
    <source>
        <dbReference type="EMBL" id="KAJ8615317.1"/>
    </source>
</evidence>
<organism evidence="1 2">
    <name type="scientific">Persea americana</name>
    <name type="common">Avocado</name>
    <dbReference type="NCBI Taxonomy" id="3435"/>
    <lineage>
        <taxon>Eukaryota</taxon>
        <taxon>Viridiplantae</taxon>
        <taxon>Streptophyta</taxon>
        <taxon>Embryophyta</taxon>
        <taxon>Tracheophyta</taxon>
        <taxon>Spermatophyta</taxon>
        <taxon>Magnoliopsida</taxon>
        <taxon>Magnoliidae</taxon>
        <taxon>Laurales</taxon>
        <taxon>Lauraceae</taxon>
        <taxon>Persea</taxon>
    </lineage>
</organism>
<keyword evidence="2" id="KW-1185">Reference proteome</keyword>
<evidence type="ECO:0000313" key="2">
    <source>
        <dbReference type="Proteomes" id="UP001234297"/>
    </source>
</evidence>
<dbReference type="Proteomes" id="UP001234297">
    <property type="component" value="Chromosome 12"/>
</dbReference>
<comment type="caution">
    <text evidence="1">The sequence shown here is derived from an EMBL/GenBank/DDBJ whole genome shotgun (WGS) entry which is preliminary data.</text>
</comment>
<dbReference type="EMBL" id="CM056820">
    <property type="protein sequence ID" value="KAJ8615317.1"/>
    <property type="molecule type" value="Genomic_DNA"/>
</dbReference>
<name>A0ACC2K300_PERAE</name>
<protein>
    <submittedName>
        <fullName evidence="1">Uncharacterized protein</fullName>
    </submittedName>
</protein>
<reference evidence="1 2" key="1">
    <citation type="journal article" date="2022" name="Hortic Res">
        <title>A haplotype resolved chromosomal level avocado genome allows analysis of novel avocado genes.</title>
        <authorList>
            <person name="Nath O."/>
            <person name="Fletcher S.J."/>
            <person name="Hayward A."/>
            <person name="Shaw L.M."/>
            <person name="Masouleh A.K."/>
            <person name="Furtado A."/>
            <person name="Henry R.J."/>
            <person name="Mitter N."/>
        </authorList>
    </citation>
    <scope>NUCLEOTIDE SEQUENCE [LARGE SCALE GENOMIC DNA]</scope>
    <source>
        <strain evidence="2">cv. Hass</strain>
    </source>
</reference>